<keyword evidence="2" id="KW-1185">Reference proteome</keyword>
<dbReference type="InterPro" id="IPR036511">
    <property type="entry name" value="TGT-like_sf"/>
</dbReference>
<dbReference type="Gene3D" id="3.20.20.105">
    <property type="entry name" value="Queuine tRNA-ribosyltransferase-like"/>
    <property type="match status" value="1"/>
</dbReference>
<sequence length="403" mass="46584">MKIGYEYVMSGLGYTRIKGTHLIDWTHHKFERDFHDSKFAILYNAFTEAEYGRRFKDVHCNVYADSGGLQMMTRNLGITPELKDKVYQNQSDCSQFAMCFDEIPLRKAEDKGKIGSQQGRFFDRTLIKEKATETALNIRRQIELFEETGTAARPVAIIQGNCAETMLEWADVLFDQVGDKADKIASVAISGICIGNKTMEELERSFVFSQIHRNYKIDHLHLLGVGSVNRVSPFVVFDRLLERDILISYDSTSHVQSTTYGYHFWEEGLVKIQKGYYHKWDDMAARIAEFSEGTFVVDGPELYKLCNTNIKGMTDEQKDKVRDALFMMAAIQAYKMSDFVERTCKDFESSLIHHDQHLWLPLRALHDDVSTVQDFNQWRRDFQRYIPTSRVSSSHNSLDDLFG</sequence>
<organism evidence="1 2">
    <name type="scientific">Stenotrophomonas phage IME-SM1</name>
    <dbReference type="NCBI Taxonomy" id="1654717"/>
    <lineage>
        <taxon>Viruses</taxon>
        <taxon>Duplodnaviria</taxon>
        <taxon>Heunggongvirae</taxon>
        <taxon>Uroviricota</taxon>
        <taxon>Caudoviricetes</taxon>
        <taxon>Menderavirus</taxon>
        <taxon>Menderavirus IMESM1</taxon>
    </lineage>
</organism>
<dbReference type="EMBL" id="KR560069">
    <property type="protein sequence ID" value="AKO61693.1"/>
    <property type="molecule type" value="Genomic_DNA"/>
</dbReference>
<protein>
    <recommendedName>
        <fullName evidence="3">Queuine tRNA-ribosyltransferase</fullName>
    </recommendedName>
</protein>
<evidence type="ECO:0008006" key="3">
    <source>
        <dbReference type="Google" id="ProtNLM"/>
    </source>
</evidence>
<proteinExistence type="predicted"/>
<dbReference type="GeneID" id="65066794"/>
<reference evidence="1 2" key="1">
    <citation type="submission" date="2015-05" db="EMBL/GenBank/DDBJ databases">
        <authorList>
            <person name="Liu X."/>
            <person name="Tong Y."/>
            <person name="Huang Y."/>
            <person name="Fan H."/>
            <person name="An X."/>
            <person name="Mi Z."/>
            <person name="Zhang Z."/>
        </authorList>
    </citation>
    <scope>NUCLEOTIDE SEQUENCE [LARGE SCALE GENOMIC DNA]</scope>
</reference>
<dbReference type="GO" id="GO:0006400">
    <property type="term" value="P:tRNA modification"/>
    <property type="evidence" value="ECO:0007669"/>
    <property type="project" value="InterPro"/>
</dbReference>
<accession>A0A0H4J2P6</accession>
<evidence type="ECO:0000313" key="1">
    <source>
        <dbReference type="EMBL" id="AKO61693.1"/>
    </source>
</evidence>
<name>A0A0H4J2P6_9CAUD</name>
<dbReference type="KEGG" id="vg:65066794"/>
<dbReference type="RefSeq" id="YP_010077886.1">
    <property type="nucleotide sequence ID" value="NC_054952.1"/>
</dbReference>
<evidence type="ECO:0000313" key="2">
    <source>
        <dbReference type="Proteomes" id="UP000224291"/>
    </source>
</evidence>
<dbReference type="Proteomes" id="UP000224291">
    <property type="component" value="Segment"/>
</dbReference>